<organism evidence="1 2">
    <name type="scientific">Candidatus Methanogaster sp</name>
    <dbReference type="NCBI Taxonomy" id="3386292"/>
    <lineage>
        <taxon>Archaea</taxon>
        <taxon>Methanobacteriati</taxon>
        <taxon>Methanobacteriota</taxon>
        <taxon>Stenosarchaea group</taxon>
        <taxon>Methanomicrobia</taxon>
        <taxon>Methanosarcinales</taxon>
        <taxon>ANME-2 cluster</taxon>
        <taxon>Candidatus Methanogasteraceae</taxon>
        <taxon>Candidatus Methanogaster</taxon>
    </lineage>
</organism>
<name>A0AC61KYC8_9EURY</name>
<proteinExistence type="predicted"/>
<protein>
    <submittedName>
        <fullName evidence="1">Uncharacterized protein</fullName>
    </submittedName>
</protein>
<evidence type="ECO:0000313" key="2">
    <source>
        <dbReference type="Proteomes" id="UP000248329"/>
    </source>
</evidence>
<accession>A0AC61KYC8</accession>
<comment type="caution">
    <text evidence="1">The sequence shown here is derived from an EMBL/GenBank/DDBJ whole genome shotgun (WGS) entry which is preliminary data.</text>
</comment>
<gene>
    <name evidence="1" type="ORF">C4B59_16530</name>
</gene>
<evidence type="ECO:0000313" key="1">
    <source>
        <dbReference type="EMBL" id="PXF56684.1"/>
    </source>
</evidence>
<dbReference type="Proteomes" id="UP000248329">
    <property type="component" value="Unassembled WGS sequence"/>
</dbReference>
<sequence>MKILPINLEDLIHARSVESVRREFKKTWSKHILESVIHSICAFANDFYNLNGGYIILGIEEKDGQPVLPLHGLENQNLDGIQKQIRSNCKRIDPEYQPVLSPEIYQDKPILVIWVPGGELRPYQAPTTLQKGAARAYYVRHGSESVKAQGDTLTQLMQMTAKVPFDDRRNNSVPVDIISPTLVRKYLADIRSDLVTPAVNLADRELYRYMKIVSPTNDHEAPRNVALLFFTENPDQYFPATQIEVVEFGDDAGGDLIEEKVFRGPIHFQLRQTLDYLNGFSTSMIKKIPGRAKAHKTVAFPYEAMEEALVNTVYHRSYEIYEPVKVYLYPDRMEIISYPGPVPGIEMRHLQAGETVPPVQSRNRRIGEFLKELNLAEGRGTGIPKIRRKMRENGSPEPKFEFDETRTYFRVILPAHPQYVVIHALRNSAHFWATGERRKALANLKDALKRVPTSGAIMGQLIEYRASLGELASAENMFNENRSNPELIDRHLLFLAMAKAYLDLDTRNQSKASSILREIPAPTTGDELIELAILYKRAERFEEAHKVFASNFDILREDAKAVHEYAQTKMKLASMERQNRPLRKRLNHEAAELLHRAIQLSDDDVRTAWCWYDLARTLNWLRAPETEILMAYTRAMELLPDEPVFREGYKRYERWQDNRKGARK</sequence>
<reference evidence="1" key="1">
    <citation type="submission" date="2018-01" db="EMBL/GenBank/DDBJ databases">
        <authorList>
            <person name="Krukenberg V."/>
        </authorList>
    </citation>
    <scope>NUCLEOTIDE SEQUENCE</scope>
    <source>
        <strain evidence="1">E20ANME2</strain>
    </source>
</reference>
<dbReference type="EMBL" id="PQXF01000090">
    <property type="protein sequence ID" value="PXF56684.1"/>
    <property type="molecule type" value="Genomic_DNA"/>
</dbReference>